<protein>
    <submittedName>
        <fullName evidence="1">Uncharacterized protein</fullName>
    </submittedName>
</protein>
<accession>A0ABW9RSV7</accession>
<proteinExistence type="predicted"/>
<dbReference type="PROSITE" id="PS51257">
    <property type="entry name" value="PROKAR_LIPOPROTEIN"/>
    <property type="match status" value="1"/>
</dbReference>
<sequence length="148" mass="16271">MKYLYLFLIFAGFVACSSDEEKLPENVVKSSSGLEVTLEWSTGGSSTQAQEDADLDLFLMKDGGEVDTSEGASFEKVKIESFFADGDYYVEVQYYAGAVAVDYSLYINGVGSTENKVYESSFLSSDKGLVVRYLKINKAGETYTITDL</sequence>
<name>A0ABW9RSV7_9BACT</name>
<dbReference type="Proteomes" id="UP000798808">
    <property type="component" value="Unassembled WGS sequence"/>
</dbReference>
<dbReference type="RefSeq" id="WP_155173385.1">
    <property type="nucleotide sequence ID" value="NZ_BAAAFL010000012.1"/>
</dbReference>
<evidence type="ECO:0000313" key="1">
    <source>
        <dbReference type="EMBL" id="MTI26373.1"/>
    </source>
</evidence>
<organism evidence="1 2">
    <name type="scientific">Fulvivirga kasyanovii</name>
    <dbReference type="NCBI Taxonomy" id="396812"/>
    <lineage>
        <taxon>Bacteria</taxon>
        <taxon>Pseudomonadati</taxon>
        <taxon>Bacteroidota</taxon>
        <taxon>Cytophagia</taxon>
        <taxon>Cytophagales</taxon>
        <taxon>Fulvivirgaceae</taxon>
        <taxon>Fulvivirga</taxon>
    </lineage>
</organism>
<dbReference type="EMBL" id="SMLW01000578">
    <property type="protein sequence ID" value="MTI26373.1"/>
    <property type="molecule type" value="Genomic_DNA"/>
</dbReference>
<gene>
    <name evidence="1" type="ORF">E1163_15555</name>
</gene>
<dbReference type="Gene3D" id="2.60.120.380">
    <property type="match status" value="1"/>
</dbReference>
<reference evidence="1 2" key="1">
    <citation type="submission" date="2019-02" db="EMBL/GenBank/DDBJ databases">
        <authorList>
            <person name="Goldberg S.R."/>
            <person name="Haltli B.A."/>
            <person name="Correa H."/>
            <person name="Russell K.G."/>
        </authorList>
    </citation>
    <scope>NUCLEOTIDE SEQUENCE [LARGE SCALE GENOMIC DNA]</scope>
    <source>
        <strain evidence="1 2">JCM 16186</strain>
    </source>
</reference>
<evidence type="ECO:0000313" key="2">
    <source>
        <dbReference type="Proteomes" id="UP000798808"/>
    </source>
</evidence>
<comment type="caution">
    <text evidence="1">The sequence shown here is derived from an EMBL/GenBank/DDBJ whole genome shotgun (WGS) entry which is preliminary data.</text>
</comment>
<keyword evidence="2" id="KW-1185">Reference proteome</keyword>